<proteinExistence type="inferred from homology"/>
<dbReference type="InterPro" id="IPR039298">
    <property type="entry name" value="ACOT13"/>
</dbReference>
<evidence type="ECO:0000259" key="3">
    <source>
        <dbReference type="Pfam" id="PF03061"/>
    </source>
</evidence>
<dbReference type="SUPFAM" id="SSF54637">
    <property type="entry name" value="Thioesterase/thiol ester dehydrase-isomerase"/>
    <property type="match status" value="1"/>
</dbReference>
<evidence type="ECO:0000313" key="5">
    <source>
        <dbReference type="Proteomes" id="UP000572817"/>
    </source>
</evidence>
<name>A0A8H4N758_9PEZI</name>
<dbReference type="Gene3D" id="3.10.129.10">
    <property type="entry name" value="Hotdog Thioesterase"/>
    <property type="match status" value="1"/>
</dbReference>
<dbReference type="Proteomes" id="UP000572817">
    <property type="component" value="Unassembled WGS sequence"/>
</dbReference>
<dbReference type="AlphaFoldDB" id="A0A8H4N758"/>
<accession>A0A8H4N758</accession>
<dbReference type="InterPro" id="IPR006683">
    <property type="entry name" value="Thioestr_dom"/>
</dbReference>
<keyword evidence="2" id="KW-0378">Hydrolase</keyword>
<sequence length="148" mass="15726">MATDEEIKAHVERCWAHIKPISAIYGFLLADIEITHASQGLVRARLPLTKNQVNSKGGIHGSVSATLVDWAGGLAISSYDLREKNGVSTDIHVTYVSSAREGDIIEVEGRANKVGGTLAFTSVVISKVVDGVAGPVIATGNHTKYVKM</sequence>
<dbReference type="EMBL" id="WWBZ02000009">
    <property type="protein sequence ID" value="KAF4311590.1"/>
    <property type="molecule type" value="Genomic_DNA"/>
</dbReference>
<dbReference type="NCBIfam" id="TIGR00369">
    <property type="entry name" value="unchar_dom_1"/>
    <property type="match status" value="1"/>
</dbReference>
<evidence type="ECO:0000256" key="2">
    <source>
        <dbReference type="ARBA" id="ARBA00022801"/>
    </source>
</evidence>
<organism evidence="4 5">
    <name type="scientific">Botryosphaeria dothidea</name>
    <dbReference type="NCBI Taxonomy" id="55169"/>
    <lineage>
        <taxon>Eukaryota</taxon>
        <taxon>Fungi</taxon>
        <taxon>Dikarya</taxon>
        <taxon>Ascomycota</taxon>
        <taxon>Pezizomycotina</taxon>
        <taxon>Dothideomycetes</taxon>
        <taxon>Dothideomycetes incertae sedis</taxon>
        <taxon>Botryosphaeriales</taxon>
        <taxon>Botryosphaeriaceae</taxon>
        <taxon>Botryosphaeria</taxon>
    </lineage>
</organism>
<dbReference type="PANTHER" id="PTHR21660">
    <property type="entry name" value="THIOESTERASE SUPERFAMILY MEMBER-RELATED"/>
    <property type="match status" value="1"/>
</dbReference>
<dbReference type="FunFam" id="3.10.129.10:FF:000033">
    <property type="entry name" value="acyl-coenzyme A thioesterase 13"/>
    <property type="match status" value="1"/>
</dbReference>
<reference evidence="4" key="1">
    <citation type="submission" date="2020-04" db="EMBL/GenBank/DDBJ databases">
        <title>Genome Assembly and Annotation of Botryosphaeria dothidea sdau 11-99, a Latent Pathogen of Apple Fruit Ring Rot in China.</title>
        <authorList>
            <person name="Yu C."/>
            <person name="Diao Y."/>
            <person name="Lu Q."/>
            <person name="Zhao J."/>
            <person name="Cui S."/>
            <person name="Peng C."/>
            <person name="He B."/>
            <person name="Liu H."/>
        </authorList>
    </citation>
    <scope>NUCLEOTIDE SEQUENCE [LARGE SCALE GENOMIC DNA]</scope>
    <source>
        <strain evidence="4">Sdau11-99</strain>
    </source>
</reference>
<dbReference type="CDD" id="cd03443">
    <property type="entry name" value="PaaI_thioesterase"/>
    <property type="match status" value="1"/>
</dbReference>
<comment type="caution">
    <text evidence="4">The sequence shown here is derived from an EMBL/GenBank/DDBJ whole genome shotgun (WGS) entry which is preliminary data.</text>
</comment>
<gene>
    <name evidence="4" type="ORF">GTA08_BOTSDO12772</name>
</gene>
<dbReference type="GO" id="GO:0047617">
    <property type="term" value="F:fatty acyl-CoA hydrolase activity"/>
    <property type="evidence" value="ECO:0007669"/>
    <property type="project" value="InterPro"/>
</dbReference>
<dbReference type="InterPro" id="IPR003736">
    <property type="entry name" value="PAAI_dom"/>
</dbReference>
<dbReference type="InterPro" id="IPR029069">
    <property type="entry name" value="HotDog_dom_sf"/>
</dbReference>
<evidence type="ECO:0000313" key="4">
    <source>
        <dbReference type="EMBL" id="KAF4311590.1"/>
    </source>
</evidence>
<feature type="domain" description="Thioesterase" evidence="3">
    <location>
        <begin position="57"/>
        <end position="127"/>
    </location>
</feature>
<keyword evidence="5" id="KW-1185">Reference proteome</keyword>
<protein>
    <submittedName>
        <fullName evidence="4">Phenylacetic acid degradation-related protein</fullName>
    </submittedName>
</protein>
<dbReference type="PANTHER" id="PTHR21660:SF11">
    <property type="entry name" value="FAMILY PROTEIN, PUTATIVE (AFU_ORTHOLOGUE AFUA_4G04355)-RELATED"/>
    <property type="match status" value="1"/>
</dbReference>
<dbReference type="Pfam" id="PF03061">
    <property type="entry name" value="4HBT"/>
    <property type="match status" value="1"/>
</dbReference>
<dbReference type="OrthoDB" id="46529at2759"/>
<comment type="similarity">
    <text evidence="1">Belongs to the thioesterase PaaI family.</text>
</comment>
<evidence type="ECO:0000256" key="1">
    <source>
        <dbReference type="ARBA" id="ARBA00008324"/>
    </source>
</evidence>